<comment type="pathway">
    <text evidence="2">Protein modification; protein glycosylation.</text>
</comment>
<organism evidence="15 16">
    <name type="scientific">Pomacea canaliculata</name>
    <name type="common">Golden apple snail</name>
    <dbReference type="NCBI Taxonomy" id="400727"/>
    <lineage>
        <taxon>Eukaryota</taxon>
        <taxon>Metazoa</taxon>
        <taxon>Spiralia</taxon>
        <taxon>Lophotrochozoa</taxon>
        <taxon>Mollusca</taxon>
        <taxon>Gastropoda</taxon>
        <taxon>Caenogastropoda</taxon>
        <taxon>Architaenioglossa</taxon>
        <taxon>Ampullarioidea</taxon>
        <taxon>Ampullariidae</taxon>
        <taxon>Pomacea</taxon>
    </lineage>
</organism>
<keyword evidence="16" id="KW-1185">Reference proteome</keyword>
<comment type="similarity">
    <text evidence="3 12">Belongs to the glycosyltransferase 10 family.</text>
</comment>
<keyword evidence="9 12" id="KW-0333">Golgi apparatus</keyword>
<dbReference type="EMBL" id="PZQS01000003">
    <property type="protein sequence ID" value="PVD34651.1"/>
    <property type="molecule type" value="Genomic_DNA"/>
</dbReference>
<dbReference type="FunFam" id="3.40.50.11660:FF:000004">
    <property type="entry name" value="Glycoprotein 3-alpha-L-fucosyltransferase A"/>
    <property type="match status" value="1"/>
</dbReference>
<dbReference type="GO" id="GO:0008417">
    <property type="term" value="F:fucosyltransferase activity"/>
    <property type="evidence" value="ECO:0007669"/>
    <property type="project" value="InterPro"/>
</dbReference>
<evidence type="ECO:0000256" key="5">
    <source>
        <dbReference type="ARBA" id="ARBA00022679"/>
    </source>
</evidence>
<dbReference type="OrthoDB" id="6140949at2759"/>
<comment type="caution">
    <text evidence="15">The sequence shown here is derived from an EMBL/GenBank/DDBJ whole genome shotgun (WGS) entry which is preliminary data.</text>
</comment>
<dbReference type="InterPro" id="IPR031481">
    <property type="entry name" value="Glyco_tran_10_N"/>
</dbReference>
<evidence type="ECO:0000259" key="13">
    <source>
        <dbReference type="Pfam" id="PF00852"/>
    </source>
</evidence>
<evidence type="ECO:0000256" key="4">
    <source>
        <dbReference type="ARBA" id="ARBA00022676"/>
    </source>
</evidence>
<keyword evidence="5 12" id="KW-0808">Transferase</keyword>
<protein>
    <recommendedName>
        <fullName evidence="12">Fucosyltransferase</fullName>
        <ecNumber evidence="12">2.4.1.-</ecNumber>
    </recommendedName>
</protein>
<dbReference type="SUPFAM" id="SSF53756">
    <property type="entry name" value="UDP-Glycosyltransferase/glycogen phosphorylase"/>
    <property type="match status" value="1"/>
</dbReference>
<feature type="transmembrane region" description="Helical" evidence="12">
    <location>
        <begin position="28"/>
        <end position="46"/>
    </location>
</feature>
<dbReference type="AlphaFoldDB" id="A0A2T7PMK6"/>
<comment type="subcellular location">
    <subcellularLocation>
        <location evidence="1">Golgi apparatus membrane</location>
        <topology evidence="1">Single-pass type II membrane protein</topology>
    </subcellularLocation>
    <subcellularLocation>
        <location evidence="12">Golgi apparatus</location>
        <location evidence="12">Golgi stack membrane</location>
        <topology evidence="12">Single-pass type II membrane protein</topology>
    </subcellularLocation>
</comment>
<dbReference type="GO" id="GO:0000139">
    <property type="term" value="C:Golgi membrane"/>
    <property type="evidence" value="ECO:0007669"/>
    <property type="project" value="UniProtKB-SubCell"/>
</dbReference>
<dbReference type="GO" id="GO:0032580">
    <property type="term" value="C:Golgi cisterna membrane"/>
    <property type="evidence" value="ECO:0007669"/>
    <property type="project" value="UniProtKB-SubCell"/>
</dbReference>
<evidence type="ECO:0000256" key="11">
    <source>
        <dbReference type="ARBA" id="ARBA00023180"/>
    </source>
</evidence>
<dbReference type="Pfam" id="PF17039">
    <property type="entry name" value="Glyco_tran_10_N"/>
    <property type="match status" value="1"/>
</dbReference>
<keyword evidence="8 12" id="KW-1133">Transmembrane helix</keyword>
<keyword evidence="4 12" id="KW-0328">Glycosyltransferase</keyword>
<keyword evidence="11" id="KW-0325">Glycoprotein</keyword>
<dbReference type="PANTHER" id="PTHR48438:SF1">
    <property type="entry name" value="ALPHA-(1,3)-FUCOSYLTRANSFERASE C-RELATED"/>
    <property type="match status" value="1"/>
</dbReference>
<name>A0A2T7PMK6_POMCA</name>
<dbReference type="Pfam" id="PF00852">
    <property type="entry name" value="Glyco_transf_10"/>
    <property type="match status" value="1"/>
</dbReference>
<dbReference type="UniPathway" id="UPA00378"/>
<evidence type="ECO:0000256" key="6">
    <source>
        <dbReference type="ARBA" id="ARBA00022692"/>
    </source>
</evidence>
<evidence type="ECO:0000256" key="9">
    <source>
        <dbReference type="ARBA" id="ARBA00023034"/>
    </source>
</evidence>
<keyword evidence="10 12" id="KW-0472">Membrane</keyword>
<dbReference type="Gene3D" id="3.40.50.11660">
    <property type="entry name" value="Glycosyl transferase family 10, C-terminal domain"/>
    <property type="match status" value="1"/>
</dbReference>
<feature type="domain" description="Fucosyltransferase C-terminal" evidence="13">
    <location>
        <begin position="310"/>
        <end position="485"/>
    </location>
</feature>
<evidence type="ECO:0000256" key="3">
    <source>
        <dbReference type="ARBA" id="ARBA00008919"/>
    </source>
</evidence>
<proteinExistence type="inferred from homology"/>
<feature type="domain" description="Fucosyltransferase N-terminal" evidence="14">
    <location>
        <begin position="242"/>
        <end position="284"/>
    </location>
</feature>
<dbReference type="Proteomes" id="UP000245119">
    <property type="component" value="Linkage Group LG3"/>
</dbReference>
<evidence type="ECO:0000256" key="7">
    <source>
        <dbReference type="ARBA" id="ARBA00022968"/>
    </source>
</evidence>
<dbReference type="InterPro" id="IPR038577">
    <property type="entry name" value="GT10-like_C_sf"/>
</dbReference>
<dbReference type="PANTHER" id="PTHR48438">
    <property type="entry name" value="ALPHA-(1,3)-FUCOSYLTRANSFERASE C-RELATED"/>
    <property type="match status" value="1"/>
</dbReference>
<keyword evidence="6 12" id="KW-0812">Transmembrane</keyword>
<evidence type="ECO:0000256" key="12">
    <source>
        <dbReference type="RuleBase" id="RU003832"/>
    </source>
</evidence>
<evidence type="ECO:0000256" key="1">
    <source>
        <dbReference type="ARBA" id="ARBA00004323"/>
    </source>
</evidence>
<dbReference type="STRING" id="400727.A0A2T7PMK6"/>
<keyword evidence="7" id="KW-0735">Signal-anchor</keyword>
<dbReference type="EC" id="2.4.1.-" evidence="12"/>
<sequence>MIECVLGTRMTSWRRQFSRHYTRRDLKCFLAVLILLVVTVICLIIRSQHLHHHDDEGDDISVGQSGGGLDLHARENFLLPPSVITGSPPISWPDVSILKDFRSPYIVSSDYLNEFKLPRDVKKSVSQTKLITWYLPASAVMREDLFDEDVFDNCPARRCRFIRPEVVGDKQVDAIVFPGWLEETEIHLPERIQIRLRQFMLTASTDVTVLVSLFREARTRAAQAHTDAIDDNQRHRFWLFLQVFIFHDMDPPIKSLRAFGGDAWNSVFNWTWSYRRDSDIWEPRGVLTYDDQNDNIEKTTSYFREVAKSKSRSKPVAWFVSTCHVNSQRELYVQELQKHIRVDVYGTCGNMTCQKSFACLEMLSRKYYFYLSFESALCEDFITEKFFHMFFKGIHIVPVVMGGADYKSFFPDGTYIHTDWFESPSDLAAYLNRLIEDKDEYAEYLLRKSYFMYEESGSDAALCQLCQRLHHLEESRKVYDDIKSWYRDDQCRAPRPV</sequence>
<dbReference type="InterPro" id="IPR055270">
    <property type="entry name" value="Glyco_tran_10_C"/>
</dbReference>
<evidence type="ECO:0000256" key="2">
    <source>
        <dbReference type="ARBA" id="ARBA00004922"/>
    </source>
</evidence>
<gene>
    <name evidence="15" type="ORF">C0Q70_05928</name>
</gene>
<evidence type="ECO:0000313" key="16">
    <source>
        <dbReference type="Proteomes" id="UP000245119"/>
    </source>
</evidence>
<accession>A0A2T7PMK6</accession>
<evidence type="ECO:0000256" key="10">
    <source>
        <dbReference type="ARBA" id="ARBA00023136"/>
    </source>
</evidence>
<evidence type="ECO:0000259" key="14">
    <source>
        <dbReference type="Pfam" id="PF17039"/>
    </source>
</evidence>
<reference evidence="15 16" key="1">
    <citation type="submission" date="2018-04" db="EMBL/GenBank/DDBJ databases">
        <title>The genome of golden apple snail Pomacea canaliculata provides insight into stress tolerance and invasive adaptation.</title>
        <authorList>
            <person name="Liu C."/>
            <person name="Liu B."/>
            <person name="Ren Y."/>
            <person name="Zhang Y."/>
            <person name="Wang H."/>
            <person name="Li S."/>
            <person name="Jiang F."/>
            <person name="Yin L."/>
            <person name="Zhang G."/>
            <person name="Qian W."/>
            <person name="Fan W."/>
        </authorList>
    </citation>
    <scope>NUCLEOTIDE SEQUENCE [LARGE SCALE GENOMIC DNA]</scope>
    <source>
        <strain evidence="15">SZHN2017</strain>
        <tissue evidence="15">Muscle</tissue>
    </source>
</reference>
<evidence type="ECO:0000256" key="8">
    <source>
        <dbReference type="ARBA" id="ARBA00022989"/>
    </source>
</evidence>
<evidence type="ECO:0000313" key="15">
    <source>
        <dbReference type="EMBL" id="PVD34651.1"/>
    </source>
</evidence>
<dbReference type="InterPro" id="IPR001503">
    <property type="entry name" value="Glyco_trans_10"/>
</dbReference>